<evidence type="ECO:0000256" key="3">
    <source>
        <dbReference type="ARBA" id="ARBA00022737"/>
    </source>
</evidence>
<dbReference type="GO" id="GO:0005261">
    <property type="term" value="F:monoatomic cation channel activity"/>
    <property type="evidence" value="ECO:0007669"/>
    <property type="project" value="TreeGrafter"/>
</dbReference>
<dbReference type="SMART" id="SM00089">
    <property type="entry name" value="PKD"/>
    <property type="match status" value="14"/>
</dbReference>
<keyword evidence="3" id="KW-0677">Repeat</keyword>
<dbReference type="NCBIfam" id="TIGR04131">
    <property type="entry name" value="Bac_Flav_CTERM"/>
    <property type="match status" value="1"/>
</dbReference>
<comment type="subcellular location">
    <subcellularLocation>
        <location evidence="1">Membrane</location>
        <topology evidence="1">Multi-pass membrane protein</topology>
    </subcellularLocation>
</comment>
<dbReference type="Proteomes" id="UP000190166">
    <property type="component" value="Unassembled WGS sequence"/>
</dbReference>
<dbReference type="CDD" id="cd00146">
    <property type="entry name" value="PKD"/>
    <property type="match status" value="11"/>
</dbReference>
<dbReference type="STRING" id="393003.SAMN05660461_2109"/>
<evidence type="ECO:0000256" key="4">
    <source>
        <dbReference type="ARBA" id="ARBA00022989"/>
    </source>
</evidence>
<accession>A0A1T5NLY1</accession>
<dbReference type="GO" id="GO:0006816">
    <property type="term" value="P:calcium ion transport"/>
    <property type="evidence" value="ECO:0007669"/>
    <property type="project" value="TreeGrafter"/>
</dbReference>
<gene>
    <name evidence="8" type="ORF">SAMN05660461_2109</name>
</gene>
<dbReference type="Gene3D" id="2.60.40.10">
    <property type="entry name" value="Immunoglobulins"/>
    <property type="match status" value="15"/>
</dbReference>
<dbReference type="PROSITE" id="PS50093">
    <property type="entry name" value="PKD"/>
    <property type="match status" value="13"/>
</dbReference>
<dbReference type="GO" id="GO:0005886">
    <property type="term" value="C:plasma membrane"/>
    <property type="evidence" value="ECO:0007669"/>
    <property type="project" value="TreeGrafter"/>
</dbReference>
<evidence type="ECO:0000313" key="8">
    <source>
        <dbReference type="EMBL" id="SKD01233.1"/>
    </source>
</evidence>
<feature type="domain" description="PKD" evidence="7">
    <location>
        <begin position="887"/>
        <end position="937"/>
    </location>
</feature>
<feature type="domain" description="PKD" evidence="7">
    <location>
        <begin position="808"/>
        <end position="854"/>
    </location>
</feature>
<dbReference type="Pfam" id="PF13585">
    <property type="entry name" value="CHU_C"/>
    <property type="match status" value="1"/>
</dbReference>
<sequence length="1623" mass="175630">MKSLHNYLRIVIRRILLCLLPVMALAISARAQSVAIDADKKAGCPPFLVNFTATLDAGYQQIEWDFGLGANVTNDPTPSKTFQDPGIYHVKLTATYGANTIVKQLDIQVYNKPLVNFTIPNTTGCAPFMATFRDQSAPGDGSIADITWDFGDGGGATGANVTHTYTQAGTYNVLSAVTNSYGCTAFKGPEPVKIQSAPTPAFSADKTQSCTTPFTVNFFNNTVNNSPDPVTYTWDYGDGTTGTANQHTYTREGRFTVKLTATTSGGCSTPLTKTEYIVIEKVKPGFTFSAPCADQPVNFTNTTQPVPDQVTWAFPDGTTQTTANAVKQFTTPGDYIVKMQATLGSCMEEIQQTIHINPSPQINPVATPLSACNTPFTTQFSAQSTNATVWNWNFGDGTTSTLENPSHTYTREGSFTVSLTATNASGCSKTVTNPGYINIAKPNLSIYRSATEGCIPLPADFYVELDVTDPIVSYQWNFGDGSTSTNARPNHIFTTQGTFTVTITVTTASGCTASGTTIIMAGTRPVVDFVATPLKSCAKDPVQFTNLSVPRGTSWLWTFVQDNSTSTEENPNHTFNEIGNHDVILVVNNNGCIEQLIKRNYIQIIPPIARFETTPDCVDPYHRKFTDNSTFGPIPTAVKTWLWEFGENGATSTDQSPDFRYQTTGLKQVRLTIDNGICTSTTTQSVNIIDEKPIITPDKPRICRGESIHISLGPLNNDNINEYSWDWGDGSALQNIPAYNFNPANGITHTYNKTGTFTIKLTITDKNSCTREAPPITIDVNGATPDFDYTGKRCKDEIFSFTDKSTVNTGNSILNWEWDFGDQSSKENYTTQPIDIKHTYTNANDYTVSLTVTDQFSCVVKVQKVIRFDRVKADFMVPSNIACLDKSFTFVDQSQGTIQSYAWDFGDNTTGTGNRPAKVYSAPGQYNVTLKVTTPAGCTDEITKANIIRVPDPKASFTIPDNLDLCPPVKVLFTNTSTDFVNSSWNFGDNGTSSKNDPDVHIYARARTYDVVLTVYSEGGCSSTATLPITIKGPDGTMKTTPTQGCVPLAISISATSVKTDSYMWDFDDGTVLTSTTPVSPAHTYTKAGIYYPRVSLLDNQGCLVKAAGNDKIIVDQTIADFITNDFQVCGGGEVTFTNKSKTLTKDSLALDFTNAWDFGVPGNPGNSATTVNGLFNYPQPGTTNVKLVVTSAYGCIDEKILPVVIPPQPVAVIAPISPLCVSGKIQLSGSDSKNIPGTKWLWQVGTGQTYDVPVPPEILLNSTGTIPVVLTITNADGSCPSETTAQMTVHPSPVLNPSPTTATICRGAALQLQANTTANVAVNWTDYNISDVASVSPQATPDIDTIYRVTATNEYGCTNTGEVAVTVTQPFKIYAQDAEICAGESVKMNAGGALRYQWIPARGLNRADVADPVASPDGNITYQVVGYNNSTCFTDTALARVYVRAVPVVNAGPDMVIATGSVIPLPVTGSEDIIKTEWIPVTGLSCYDCLTPTATPTDDITYHVKVTNRFGCMSTDDVAIKLVCDEGNIFIPNTFSPNGDGQNDIFYVRGRGMQSIRIFRIFNRWGQLVFERTGVNTNDPSSGWDGRYKGTVLNPDVFVYYVEVVCDKGAVNLLKGNITLIR</sequence>
<keyword evidence="4" id="KW-1133">Transmembrane helix</keyword>
<feature type="domain" description="PKD" evidence="7">
    <location>
        <begin position="1062"/>
        <end position="1102"/>
    </location>
</feature>
<dbReference type="PANTHER" id="PTHR46730:SF1">
    <property type="entry name" value="PLAT DOMAIN-CONTAINING PROTEIN"/>
    <property type="match status" value="1"/>
</dbReference>
<feature type="domain" description="PKD" evidence="7">
    <location>
        <begin position="113"/>
        <end position="182"/>
    </location>
</feature>
<dbReference type="InterPro" id="IPR026341">
    <property type="entry name" value="T9SS_type_B"/>
</dbReference>
<evidence type="ECO:0000259" key="7">
    <source>
        <dbReference type="PROSITE" id="PS50093"/>
    </source>
</evidence>
<dbReference type="InterPro" id="IPR000601">
    <property type="entry name" value="PKD_dom"/>
</dbReference>
<name>A0A1T5NLY1_9BACT</name>
<feature type="signal peptide" evidence="6">
    <location>
        <begin position="1"/>
        <end position="31"/>
    </location>
</feature>
<dbReference type="InterPro" id="IPR013783">
    <property type="entry name" value="Ig-like_fold"/>
</dbReference>
<dbReference type="Pfam" id="PF18911">
    <property type="entry name" value="PKD_4"/>
    <property type="match status" value="12"/>
</dbReference>
<feature type="domain" description="PKD" evidence="7">
    <location>
        <begin position="63"/>
        <end position="109"/>
    </location>
</feature>
<reference evidence="8 9" key="1">
    <citation type="submission" date="2017-02" db="EMBL/GenBank/DDBJ databases">
        <authorList>
            <person name="Peterson S.W."/>
        </authorList>
    </citation>
    <scope>NUCLEOTIDE SEQUENCE [LARGE SCALE GENOMIC DNA]</scope>
    <source>
        <strain evidence="8 9">DSM 18108</strain>
    </source>
</reference>
<feature type="domain" description="PKD" evidence="7">
    <location>
        <begin position="606"/>
        <end position="688"/>
    </location>
</feature>
<keyword evidence="9" id="KW-1185">Reference proteome</keyword>
<evidence type="ECO:0000256" key="5">
    <source>
        <dbReference type="ARBA" id="ARBA00023136"/>
    </source>
</evidence>
<evidence type="ECO:0000256" key="1">
    <source>
        <dbReference type="ARBA" id="ARBA00004141"/>
    </source>
</evidence>
<feature type="domain" description="PKD" evidence="7">
    <location>
        <begin position="469"/>
        <end position="526"/>
    </location>
</feature>
<feature type="domain" description="PKD" evidence="7">
    <location>
        <begin position="723"/>
        <end position="765"/>
    </location>
</feature>
<feature type="domain" description="PKD" evidence="7">
    <location>
        <begin position="525"/>
        <end position="590"/>
    </location>
</feature>
<feature type="chain" id="PRO_5012911109" evidence="6">
    <location>
        <begin position="32"/>
        <end position="1623"/>
    </location>
</feature>
<dbReference type="InterPro" id="IPR035986">
    <property type="entry name" value="PKD_dom_sf"/>
</dbReference>
<feature type="domain" description="PKD" evidence="7">
    <location>
        <begin position="360"/>
        <end position="432"/>
    </location>
</feature>
<protein>
    <submittedName>
        <fullName evidence="8">Gliding motility-associated C-terminal domain-containing protein</fullName>
    </submittedName>
</protein>
<evidence type="ECO:0000256" key="2">
    <source>
        <dbReference type="ARBA" id="ARBA00022692"/>
    </source>
</evidence>
<proteinExistence type="predicted"/>
<organism evidence="8 9">
    <name type="scientific">Chitinophaga ginsengisegetis</name>
    <dbReference type="NCBI Taxonomy" id="393003"/>
    <lineage>
        <taxon>Bacteria</taxon>
        <taxon>Pseudomonadati</taxon>
        <taxon>Bacteroidota</taxon>
        <taxon>Chitinophagia</taxon>
        <taxon>Chitinophagales</taxon>
        <taxon>Chitinophagaceae</taxon>
        <taxon>Chitinophaga</taxon>
    </lineage>
</organism>
<evidence type="ECO:0000313" key="9">
    <source>
        <dbReference type="Proteomes" id="UP000190166"/>
    </source>
</evidence>
<dbReference type="PANTHER" id="PTHR46730">
    <property type="entry name" value="POLYCYSTIN-1"/>
    <property type="match status" value="1"/>
</dbReference>
<feature type="domain" description="PKD" evidence="7">
    <location>
        <begin position="224"/>
        <end position="266"/>
    </location>
</feature>
<keyword evidence="6" id="KW-0732">Signal</keyword>
<keyword evidence="5" id="KW-0472">Membrane</keyword>
<keyword evidence="2" id="KW-0812">Transmembrane</keyword>
<dbReference type="SUPFAM" id="SSF49299">
    <property type="entry name" value="PKD domain"/>
    <property type="match status" value="15"/>
</dbReference>
<dbReference type="EMBL" id="FUZZ01000001">
    <property type="protein sequence ID" value="SKD01233.1"/>
    <property type="molecule type" value="Genomic_DNA"/>
</dbReference>
<feature type="domain" description="PKD" evidence="7">
    <location>
        <begin position="974"/>
        <end position="1038"/>
    </location>
</feature>
<dbReference type="InterPro" id="IPR022409">
    <property type="entry name" value="PKD/Chitinase_dom"/>
</dbReference>
<dbReference type="RefSeq" id="WP_159454262.1">
    <property type="nucleotide sequence ID" value="NZ_FUZZ01000001.1"/>
</dbReference>
<evidence type="ECO:0000256" key="6">
    <source>
        <dbReference type="SAM" id="SignalP"/>
    </source>
</evidence>
<feature type="domain" description="PKD" evidence="7">
    <location>
        <begin position="293"/>
        <end position="342"/>
    </location>
</feature>